<dbReference type="Proteomes" id="UP000602198">
    <property type="component" value="Unassembled WGS sequence"/>
</dbReference>
<comment type="subcellular location">
    <subcellularLocation>
        <location evidence="1">Cell membrane</location>
        <topology evidence="1">Multi-pass membrane protein</topology>
    </subcellularLocation>
</comment>
<accession>A0ABS1M2J5</accession>
<feature type="transmembrane region" description="Helical" evidence="7">
    <location>
        <begin position="308"/>
        <end position="332"/>
    </location>
</feature>
<evidence type="ECO:0000256" key="6">
    <source>
        <dbReference type="ARBA" id="ARBA00023136"/>
    </source>
</evidence>
<dbReference type="PRINTS" id="PR00702">
    <property type="entry name" value="ACRIFLAVINRP"/>
</dbReference>
<sequence length="716" mass="74965">MIGRLTAFAVRAPKLVLVLVGVAFLLCGALGSQVAGKLSNGGFVGTDSESARVAEILERDYGMSGMQLLLTVESSSSAKTAAAVAEGGSIAQRLKADARVSQAVSPWTEPVLSGSLVSRDGKVGLIVATVRGDENTAPKAARELADEFTGTRDGVTVRAGGQAAVWTDTAAQSQKDLGIAEAIALPITFLLLVWFLRSLVAALIPVITGVAAIVGTTAVLYLLTFVTELSIFALNLTTAIGLALAIDYSLLIIGRYREEIAAGQERDAALRVAMRRGGRAVAFSGLTVGIALIGLTFFPMAFLRSLGFAGLAVVVLSILLTLTLVPALLMLLGERLTRKPLREAKPVRDGILYRTTRAVQRRPALCALPVVALLLALGAPILGLKMGLPDDRVLPTSLESRQVGDLLRDRFDDNASGTVHVIVEAEGADVTAYATALSLVPDVQSVTGPAGSYAQGHPAGLADPKANGPSTVHLTIATRLNPYSDAGRTQLEALRAVHAPAPVLFGGQAQQTSDASSGIAQGFPKALAWIVVTTFVLLLLLTSSVILPLKAILLNVVSLSATFGALVWIFQDGNLSGLGTTATGFTIATMPVLLFCVSFGLSMDYEVFLLSRFTEEWQRSDKSRRANDDAVALGIARSGPIVTAAAVLMAVVFAGIAVSGVTMNRMLGLGLALAVLIDATLVRMILVPAFMRALGTANWWSPTASRRILEKAALRE</sequence>
<dbReference type="PANTHER" id="PTHR33406">
    <property type="entry name" value="MEMBRANE PROTEIN MJ1562-RELATED"/>
    <property type="match status" value="1"/>
</dbReference>
<feature type="transmembrane region" description="Helical" evidence="7">
    <location>
        <begin position="526"/>
        <end position="547"/>
    </location>
</feature>
<protein>
    <submittedName>
        <fullName evidence="9">MMPL family transporter</fullName>
    </submittedName>
</protein>
<dbReference type="Pfam" id="PF03176">
    <property type="entry name" value="MMPL"/>
    <property type="match status" value="2"/>
</dbReference>
<feature type="transmembrane region" description="Helical" evidence="7">
    <location>
        <begin position="364"/>
        <end position="384"/>
    </location>
</feature>
<dbReference type="InterPro" id="IPR001036">
    <property type="entry name" value="Acrflvin-R"/>
</dbReference>
<comment type="caution">
    <text evidence="9">The sequence shown here is derived from an EMBL/GenBank/DDBJ whole genome shotgun (WGS) entry which is preliminary data.</text>
</comment>
<evidence type="ECO:0000313" key="10">
    <source>
        <dbReference type="Proteomes" id="UP000602198"/>
    </source>
</evidence>
<evidence type="ECO:0000313" key="9">
    <source>
        <dbReference type="EMBL" id="MBL1074049.1"/>
    </source>
</evidence>
<reference evidence="9 10" key="1">
    <citation type="submission" date="2021-01" db="EMBL/GenBank/DDBJ databases">
        <title>WGS of actinomycetes isolated from Thailand.</title>
        <authorList>
            <person name="Thawai C."/>
        </authorList>
    </citation>
    <scope>NUCLEOTIDE SEQUENCE [LARGE SCALE GENOMIC DNA]</scope>
    <source>
        <strain evidence="9 10">LPG 2</strain>
    </source>
</reference>
<feature type="transmembrane region" description="Helical" evidence="7">
    <location>
        <begin position="582"/>
        <end position="602"/>
    </location>
</feature>
<feature type="transmembrane region" description="Helical" evidence="7">
    <location>
        <begin position="177"/>
        <end position="196"/>
    </location>
</feature>
<gene>
    <name evidence="9" type="ORF">JK358_06540</name>
</gene>
<dbReference type="RefSeq" id="WP_201944825.1">
    <property type="nucleotide sequence ID" value="NZ_JAERRJ010000002.1"/>
</dbReference>
<name>A0ABS1M2J5_9NOCA</name>
<dbReference type="InterPro" id="IPR004869">
    <property type="entry name" value="MMPL_dom"/>
</dbReference>
<evidence type="ECO:0000259" key="8">
    <source>
        <dbReference type="PROSITE" id="PS50156"/>
    </source>
</evidence>
<proteinExistence type="inferred from homology"/>
<dbReference type="SUPFAM" id="SSF82866">
    <property type="entry name" value="Multidrug efflux transporter AcrB transmembrane domain"/>
    <property type="match status" value="2"/>
</dbReference>
<evidence type="ECO:0000256" key="7">
    <source>
        <dbReference type="SAM" id="Phobius"/>
    </source>
</evidence>
<feature type="transmembrane region" description="Helical" evidence="7">
    <location>
        <begin position="203"/>
        <end position="223"/>
    </location>
</feature>
<dbReference type="InterPro" id="IPR000731">
    <property type="entry name" value="SSD"/>
</dbReference>
<keyword evidence="3" id="KW-1003">Cell membrane</keyword>
<dbReference type="InterPro" id="IPR050545">
    <property type="entry name" value="Mycobact_MmpL"/>
</dbReference>
<feature type="transmembrane region" description="Helical" evidence="7">
    <location>
        <begin position="229"/>
        <end position="251"/>
    </location>
</feature>
<evidence type="ECO:0000256" key="4">
    <source>
        <dbReference type="ARBA" id="ARBA00022692"/>
    </source>
</evidence>
<feature type="domain" description="SSD" evidence="8">
    <location>
        <begin position="202"/>
        <end position="331"/>
    </location>
</feature>
<evidence type="ECO:0000256" key="3">
    <source>
        <dbReference type="ARBA" id="ARBA00022475"/>
    </source>
</evidence>
<keyword evidence="4 7" id="KW-0812">Transmembrane</keyword>
<feature type="transmembrane region" description="Helical" evidence="7">
    <location>
        <begin position="667"/>
        <end position="686"/>
    </location>
</feature>
<dbReference type="PANTHER" id="PTHR33406:SF11">
    <property type="entry name" value="MEMBRANE PROTEIN SCO6666-RELATED"/>
    <property type="match status" value="1"/>
</dbReference>
<feature type="transmembrane region" description="Helical" evidence="7">
    <location>
        <begin position="641"/>
        <end position="661"/>
    </location>
</feature>
<organism evidence="9 10">
    <name type="scientific">Nocardia acididurans</name>
    <dbReference type="NCBI Taxonomy" id="2802282"/>
    <lineage>
        <taxon>Bacteria</taxon>
        <taxon>Bacillati</taxon>
        <taxon>Actinomycetota</taxon>
        <taxon>Actinomycetes</taxon>
        <taxon>Mycobacteriales</taxon>
        <taxon>Nocardiaceae</taxon>
        <taxon>Nocardia</taxon>
    </lineage>
</organism>
<comment type="similarity">
    <text evidence="2">Belongs to the resistance-nodulation-cell division (RND) (TC 2.A.6) family. MmpL subfamily.</text>
</comment>
<feature type="transmembrane region" description="Helical" evidence="7">
    <location>
        <begin position="280"/>
        <end position="302"/>
    </location>
</feature>
<feature type="transmembrane region" description="Helical" evidence="7">
    <location>
        <begin position="552"/>
        <end position="570"/>
    </location>
</feature>
<evidence type="ECO:0000256" key="2">
    <source>
        <dbReference type="ARBA" id="ARBA00010157"/>
    </source>
</evidence>
<keyword evidence="10" id="KW-1185">Reference proteome</keyword>
<keyword evidence="5 7" id="KW-1133">Transmembrane helix</keyword>
<dbReference type="Gene3D" id="1.20.1640.10">
    <property type="entry name" value="Multidrug efflux transporter AcrB transmembrane domain"/>
    <property type="match status" value="2"/>
</dbReference>
<evidence type="ECO:0000256" key="5">
    <source>
        <dbReference type="ARBA" id="ARBA00022989"/>
    </source>
</evidence>
<dbReference type="PROSITE" id="PS50156">
    <property type="entry name" value="SSD"/>
    <property type="match status" value="1"/>
</dbReference>
<dbReference type="EMBL" id="JAERRJ010000002">
    <property type="protein sequence ID" value="MBL1074049.1"/>
    <property type="molecule type" value="Genomic_DNA"/>
</dbReference>
<keyword evidence="6 7" id="KW-0472">Membrane</keyword>
<evidence type="ECO:0000256" key="1">
    <source>
        <dbReference type="ARBA" id="ARBA00004651"/>
    </source>
</evidence>